<dbReference type="Proteomes" id="UP000236311">
    <property type="component" value="Unassembled WGS sequence"/>
</dbReference>
<proteinExistence type="predicted"/>
<gene>
    <name evidence="1" type="ORF">AMURIS_02165</name>
</gene>
<sequence>MNGYRERECFIFAPGFLEIFPEKMNLIQGCGEYRVNRQRR</sequence>
<protein>
    <submittedName>
        <fullName evidence="1">Uncharacterized protein</fullName>
    </submittedName>
</protein>
<reference evidence="1 2" key="1">
    <citation type="submission" date="2018-01" db="EMBL/GenBank/DDBJ databases">
        <authorList>
            <person name="Gaut B.S."/>
            <person name="Morton B.R."/>
            <person name="Clegg M.T."/>
            <person name="Duvall M.R."/>
        </authorList>
    </citation>
    <scope>NUCLEOTIDE SEQUENCE [LARGE SCALE GENOMIC DNA]</scope>
    <source>
        <strain evidence="1">GP69</strain>
    </source>
</reference>
<keyword evidence="2" id="KW-1185">Reference proteome</keyword>
<organism evidence="1 2">
    <name type="scientific">Acetatifactor muris</name>
    <dbReference type="NCBI Taxonomy" id="879566"/>
    <lineage>
        <taxon>Bacteria</taxon>
        <taxon>Bacillati</taxon>
        <taxon>Bacillota</taxon>
        <taxon>Clostridia</taxon>
        <taxon>Lachnospirales</taxon>
        <taxon>Lachnospiraceae</taxon>
        <taxon>Acetatifactor</taxon>
    </lineage>
</organism>
<name>A0A2K4ZG57_9FIRM</name>
<evidence type="ECO:0000313" key="2">
    <source>
        <dbReference type="Proteomes" id="UP000236311"/>
    </source>
</evidence>
<accession>A0A2K4ZG57</accession>
<dbReference type="EMBL" id="OFSM01000010">
    <property type="protein sequence ID" value="SOY29445.1"/>
    <property type="molecule type" value="Genomic_DNA"/>
</dbReference>
<dbReference type="AlphaFoldDB" id="A0A2K4ZG57"/>
<evidence type="ECO:0000313" key="1">
    <source>
        <dbReference type="EMBL" id="SOY29445.1"/>
    </source>
</evidence>